<dbReference type="InterPro" id="IPR004655">
    <property type="entry name" value="FabH"/>
</dbReference>
<feature type="active site" evidence="9">
    <location>
        <position position="239"/>
    </location>
</feature>
<dbReference type="InterPro" id="IPR013751">
    <property type="entry name" value="ACP_syn_III_N"/>
</dbReference>
<dbReference type="EMBL" id="RBAM01000006">
    <property type="protein sequence ID" value="RKN71757.1"/>
    <property type="molecule type" value="Genomic_DNA"/>
</dbReference>
<dbReference type="EC" id="2.3.1.180" evidence="9"/>
<feature type="domain" description="Beta-ketoacyl-[acyl-carrier-protein] synthase III N-terminal" evidence="11">
    <location>
        <begin position="106"/>
        <end position="185"/>
    </location>
</feature>
<sequence>MTTATIAGVGAALPATVLGNDHFTPLGTSHEWIVKRTGIHSRRRLGPGESLTGLAERACREALADAGRDARDVDHVVVATITPDRITPGIAPGLATRLGAPHPPALDLNAACAGFLYALDHACAQIESGRARCVLVCAAEALSRITDTTDRSTAVLFGDAAGAVVVTPAGPGAGERPAFRLGSDGRHEDLLYTDPDDRLLRMSGREVYEFAVATMAEQTRAVLTGCGLTLADVGLFIGHQANARILHAVAAELGVPPSRTEISIENVGNTSSASIPFALRQARNRGRLHPGDRIVMAAVGAGFVWGAGVIRWRAPSPAHPEHAPHEQEEPCHR</sequence>
<comment type="domain">
    <text evidence="9">The last Arg residue of the ACP-binding site is essential for the weak association between ACP/AcpP and FabH.</text>
</comment>
<evidence type="ECO:0000256" key="3">
    <source>
        <dbReference type="ARBA" id="ARBA00022516"/>
    </source>
</evidence>
<dbReference type="UniPathway" id="UPA00094"/>
<reference evidence="12 13" key="1">
    <citation type="journal article" date="2015" name="Antonie Van Leeuwenhoek">
        <title>Streptomyces klenkii sp. nov., isolated from deep marine sediment.</title>
        <authorList>
            <person name="Veyisoglu A."/>
            <person name="Sahin N."/>
        </authorList>
    </citation>
    <scope>NUCLEOTIDE SEQUENCE [LARGE SCALE GENOMIC DNA]</scope>
    <source>
        <strain evidence="12 13">KCTC 29202</strain>
    </source>
</reference>
<dbReference type="Proteomes" id="UP000270343">
    <property type="component" value="Unassembled WGS sequence"/>
</dbReference>
<dbReference type="GO" id="GO:0033818">
    <property type="term" value="F:beta-ketoacyl-acyl-carrier-protein synthase III activity"/>
    <property type="evidence" value="ECO:0007669"/>
    <property type="project" value="UniProtKB-UniRule"/>
</dbReference>
<keyword evidence="2 9" id="KW-0963">Cytoplasm</keyword>
<comment type="pathway">
    <text evidence="9">Lipid metabolism; fatty acid biosynthesis.</text>
</comment>
<evidence type="ECO:0000259" key="10">
    <source>
        <dbReference type="Pfam" id="PF08541"/>
    </source>
</evidence>
<dbReference type="GO" id="GO:0005737">
    <property type="term" value="C:cytoplasm"/>
    <property type="evidence" value="ECO:0007669"/>
    <property type="project" value="UniProtKB-SubCell"/>
</dbReference>
<keyword evidence="9" id="KW-0511">Multifunctional enzyme</keyword>
<comment type="caution">
    <text evidence="12">The sequence shown here is derived from an EMBL/GenBank/DDBJ whole genome shotgun (WGS) entry which is preliminary data.</text>
</comment>
<dbReference type="HAMAP" id="MF_01815">
    <property type="entry name" value="FabH"/>
    <property type="match status" value="1"/>
</dbReference>
<dbReference type="PANTHER" id="PTHR34069:SF2">
    <property type="entry name" value="BETA-KETOACYL-[ACYL-CARRIER-PROTEIN] SYNTHASE III"/>
    <property type="match status" value="1"/>
</dbReference>
<keyword evidence="6 9" id="KW-0443">Lipid metabolism</keyword>
<evidence type="ECO:0000256" key="4">
    <source>
        <dbReference type="ARBA" id="ARBA00022679"/>
    </source>
</evidence>
<proteinExistence type="inferred from homology"/>
<feature type="region of interest" description="ACP-binding" evidence="9">
    <location>
        <begin position="240"/>
        <end position="244"/>
    </location>
</feature>
<protein>
    <recommendedName>
        <fullName evidence="9">Beta-ketoacyl-[acyl-carrier-protein] synthase III</fullName>
        <shortName evidence="9">Beta-ketoacyl-ACP synthase III</shortName>
        <shortName evidence="9">KAS III</shortName>
        <ecNumber evidence="9">2.3.1.180</ecNumber>
    </recommendedName>
    <alternativeName>
        <fullName evidence="9">3-oxoacyl-[acyl-carrier-protein] synthase 3</fullName>
    </alternativeName>
    <alternativeName>
        <fullName evidence="9">3-oxoacyl-[acyl-carrier-protein] synthase III</fullName>
    </alternativeName>
</protein>
<comment type="function">
    <text evidence="9">Catalyzes the condensation reaction of fatty acid synthesis by the addition to an acyl acceptor of two carbons from malonyl-ACP. Catalyzes the first condensation reaction which initiates fatty acid synthesis and may therefore play a role in governing the total rate of fatty acid production. Possesses both acetoacetyl-ACP synthase and acetyl transacylase activities. Its substrate specificity determines the biosynthesis of branched-chain and/or straight-chain of fatty acids.</text>
</comment>
<name>A0A3B0BIM3_9ACTN</name>
<evidence type="ECO:0000313" key="13">
    <source>
        <dbReference type="Proteomes" id="UP000270343"/>
    </source>
</evidence>
<keyword evidence="13" id="KW-1185">Reference proteome</keyword>
<keyword evidence="7 9" id="KW-0275">Fatty acid biosynthesis</keyword>
<dbReference type="GO" id="GO:0006633">
    <property type="term" value="P:fatty acid biosynthetic process"/>
    <property type="evidence" value="ECO:0007669"/>
    <property type="project" value="UniProtKB-UniRule"/>
</dbReference>
<feature type="active site" evidence="9">
    <location>
        <position position="112"/>
    </location>
</feature>
<dbReference type="InterPro" id="IPR013747">
    <property type="entry name" value="ACP_syn_III_C"/>
</dbReference>
<dbReference type="SUPFAM" id="SSF53901">
    <property type="entry name" value="Thiolase-like"/>
    <property type="match status" value="1"/>
</dbReference>
<dbReference type="RefSeq" id="WP_120756366.1">
    <property type="nucleotide sequence ID" value="NZ_JBFADQ010000084.1"/>
</dbReference>
<comment type="catalytic activity">
    <reaction evidence="9">
        <text>malonyl-[ACP] + acetyl-CoA + H(+) = 3-oxobutanoyl-[ACP] + CO2 + CoA</text>
        <dbReference type="Rhea" id="RHEA:12080"/>
        <dbReference type="Rhea" id="RHEA-COMP:9623"/>
        <dbReference type="Rhea" id="RHEA-COMP:9625"/>
        <dbReference type="ChEBI" id="CHEBI:15378"/>
        <dbReference type="ChEBI" id="CHEBI:16526"/>
        <dbReference type="ChEBI" id="CHEBI:57287"/>
        <dbReference type="ChEBI" id="CHEBI:57288"/>
        <dbReference type="ChEBI" id="CHEBI:78449"/>
        <dbReference type="ChEBI" id="CHEBI:78450"/>
        <dbReference type="EC" id="2.3.1.180"/>
    </reaction>
</comment>
<comment type="similarity">
    <text evidence="1 9">Belongs to the thiolase-like superfamily. FabH family.</text>
</comment>
<comment type="subunit">
    <text evidence="9">Homodimer.</text>
</comment>
<evidence type="ECO:0000256" key="9">
    <source>
        <dbReference type="HAMAP-Rule" id="MF_01815"/>
    </source>
</evidence>
<dbReference type="InterPro" id="IPR016039">
    <property type="entry name" value="Thiolase-like"/>
</dbReference>
<dbReference type="Pfam" id="PF08545">
    <property type="entry name" value="ACP_syn_III"/>
    <property type="match status" value="1"/>
</dbReference>
<keyword evidence="5 9" id="KW-0276">Fatty acid metabolism</keyword>
<dbReference type="GO" id="GO:0004315">
    <property type="term" value="F:3-oxoacyl-[acyl-carrier-protein] synthase activity"/>
    <property type="evidence" value="ECO:0007669"/>
    <property type="project" value="InterPro"/>
</dbReference>
<dbReference type="OrthoDB" id="9815506at2"/>
<dbReference type="Gene3D" id="3.40.47.10">
    <property type="match status" value="1"/>
</dbReference>
<feature type="domain" description="Beta-ketoacyl-[acyl-carrier-protein] synthase III C-terminal" evidence="10">
    <location>
        <begin position="226"/>
        <end position="312"/>
    </location>
</feature>
<organism evidence="12 13">
    <name type="scientific">Streptomyces klenkii</name>
    <dbReference type="NCBI Taxonomy" id="1420899"/>
    <lineage>
        <taxon>Bacteria</taxon>
        <taxon>Bacillati</taxon>
        <taxon>Actinomycetota</taxon>
        <taxon>Actinomycetes</taxon>
        <taxon>Kitasatosporales</taxon>
        <taxon>Streptomycetaceae</taxon>
        <taxon>Streptomyces</taxon>
    </lineage>
</organism>
<comment type="subcellular location">
    <subcellularLocation>
        <location evidence="9">Cytoplasm</location>
    </subcellularLocation>
</comment>
<gene>
    <name evidence="9" type="primary">fabH</name>
    <name evidence="12" type="ORF">D7231_17435</name>
</gene>
<dbReference type="CDD" id="cd00830">
    <property type="entry name" value="KAS_III"/>
    <property type="match status" value="1"/>
</dbReference>
<evidence type="ECO:0000256" key="1">
    <source>
        <dbReference type="ARBA" id="ARBA00008642"/>
    </source>
</evidence>
<evidence type="ECO:0000256" key="2">
    <source>
        <dbReference type="ARBA" id="ARBA00022490"/>
    </source>
</evidence>
<dbReference type="AlphaFoldDB" id="A0A3B0BIM3"/>
<evidence type="ECO:0000256" key="7">
    <source>
        <dbReference type="ARBA" id="ARBA00023160"/>
    </source>
</evidence>
<dbReference type="Pfam" id="PF08541">
    <property type="entry name" value="ACP_syn_III_C"/>
    <property type="match status" value="1"/>
</dbReference>
<evidence type="ECO:0000256" key="6">
    <source>
        <dbReference type="ARBA" id="ARBA00023098"/>
    </source>
</evidence>
<evidence type="ECO:0000313" key="12">
    <source>
        <dbReference type="EMBL" id="RKN71757.1"/>
    </source>
</evidence>
<evidence type="ECO:0000256" key="8">
    <source>
        <dbReference type="ARBA" id="ARBA00023315"/>
    </source>
</evidence>
<evidence type="ECO:0000256" key="5">
    <source>
        <dbReference type="ARBA" id="ARBA00022832"/>
    </source>
</evidence>
<evidence type="ECO:0000259" key="11">
    <source>
        <dbReference type="Pfam" id="PF08545"/>
    </source>
</evidence>
<accession>A0A3B0BIM3</accession>
<feature type="active site" evidence="9">
    <location>
        <position position="269"/>
    </location>
</feature>
<dbReference type="PANTHER" id="PTHR34069">
    <property type="entry name" value="3-OXOACYL-[ACYL-CARRIER-PROTEIN] SYNTHASE 3"/>
    <property type="match status" value="1"/>
</dbReference>
<keyword evidence="8 9" id="KW-0012">Acyltransferase</keyword>
<dbReference type="GO" id="GO:0044550">
    <property type="term" value="P:secondary metabolite biosynthetic process"/>
    <property type="evidence" value="ECO:0007669"/>
    <property type="project" value="TreeGrafter"/>
</dbReference>
<keyword evidence="3 9" id="KW-0444">Lipid biosynthesis</keyword>
<dbReference type="NCBIfam" id="NF006829">
    <property type="entry name" value="PRK09352.1"/>
    <property type="match status" value="1"/>
</dbReference>
<keyword evidence="4 9" id="KW-0808">Transferase</keyword>